<dbReference type="Proteomes" id="UP001642409">
    <property type="component" value="Unassembled WGS sequence"/>
</dbReference>
<dbReference type="EMBL" id="CAXDID020000779">
    <property type="protein sequence ID" value="CAL6113889.1"/>
    <property type="molecule type" value="Genomic_DNA"/>
</dbReference>
<comment type="caution">
    <text evidence="2">The sequence shown here is derived from an EMBL/GenBank/DDBJ whole genome shotgun (WGS) entry which is preliminary data.</text>
</comment>
<evidence type="ECO:0000313" key="2">
    <source>
        <dbReference type="EMBL" id="CAI9926921.1"/>
    </source>
</evidence>
<dbReference type="EMBL" id="CATOUU010000379">
    <property type="protein sequence ID" value="CAI9926921.1"/>
    <property type="molecule type" value="Genomic_DNA"/>
</dbReference>
<reference evidence="2" key="1">
    <citation type="submission" date="2023-06" db="EMBL/GenBank/DDBJ databases">
        <authorList>
            <person name="Kurt Z."/>
        </authorList>
    </citation>
    <scope>NUCLEOTIDE SEQUENCE</scope>
</reference>
<dbReference type="AlphaFoldDB" id="A0AA86TSF7"/>
<keyword evidence="1" id="KW-1133">Transmembrane helix</keyword>
<feature type="transmembrane region" description="Helical" evidence="1">
    <location>
        <begin position="507"/>
        <end position="527"/>
    </location>
</feature>
<evidence type="ECO:0000313" key="5">
    <source>
        <dbReference type="EMBL" id="CAL6113889.1"/>
    </source>
</evidence>
<reference evidence="4 6" key="2">
    <citation type="submission" date="2024-07" db="EMBL/GenBank/DDBJ databases">
        <authorList>
            <person name="Akdeniz Z."/>
        </authorList>
    </citation>
    <scope>NUCLEOTIDE SEQUENCE [LARGE SCALE GENOMIC DNA]</scope>
</reference>
<sequence length="534" mass="60609">MINIVLFSQQLNCFTDSTEVVLSKQSRTPTFTAVMLEDDSTEAKLCEDLLKQSFVIQLDFEGFIYTYPIQLQLSPSMTITFPCSDNFCNAAFIATSASFIITFPDTNTILQDQISVFKIALYNRFECVSGTFITYDAGPAQQFHVESEYGACKIPFKQNDFATVSVFVYPNFKLSTKYQLSSITNLGDFFILNEFHCLIQFTGTDRNICQSILKWFSTHVSNTINVTWSFPAYIPDANGVYSRKTEYHIFRQVKTVTTFFTETFDCYENEKNATIFNTLIRVSMEINGAASYCLKPSNVLVGTTNKLLTILQVTDSDENVVLLYFTGSVFSFTDTQLWLDCSIEADGESLCKQKLAKIKAMNNPVGVIQWQFMLDYTLVKKVSQEINISPTIHESPIISMNTSHLCIQTTNSGEITDFYQVSVVLMLGAPQYEPTKHAELFEIHGQIYYPGNYTTKQYGTYCMDYILTDKALYQKFSTNQSVSGVINFVGVHLAVEKINFISETKPVGYLFLLPVIFVSLSVIWYFVDERLNPL</sequence>
<keyword evidence="1" id="KW-0812">Transmembrane</keyword>
<name>A0AA86TSF7_9EUKA</name>
<dbReference type="EMBL" id="CAXDID020000677">
    <property type="protein sequence ID" value="CAL6109897.1"/>
    <property type="molecule type" value="Genomic_DNA"/>
</dbReference>
<dbReference type="EMBL" id="CATOUU010001043">
    <property type="protein sequence ID" value="CAI9968550.1"/>
    <property type="molecule type" value="Genomic_DNA"/>
</dbReference>
<evidence type="ECO:0000313" key="6">
    <source>
        <dbReference type="Proteomes" id="UP001642409"/>
    </source>
</evidence>
<evidence type="ECO:0000313" key="3">
    <source>
        <dbReference type="EMBL" id="CAI9968550.1"/>
    </source>
</evidence>
<keyword evidence="1" id="KW-0472">Membrane</keyword>
<protein>
    <submittedName>
        <fullName evidence="4">Hypothetical_protein</fullName>
    </submittedName>
</protein>
<keyword evidence="6" id="KW-1185">Reference proteome</keyword>
<accession>A0AA86TSF7</accession>
<evidence type="ECO:0000256" key="1">
    <source>
        <dbReference type="SAM" id="Phobius"/>
    </source>
</evidence>
<organism evidence="2">
    <name type="scientific">Hexamita inflata</name>
    <dbReference type="NCBI Taxonomy" id="28002"/>
    <lineage>
        <taxon>Eukaryota</taxon>
        <taxon>Metamonada</taxon>
        <taxon>Diplomonadida</taxon>
        <taxon>Hexamitidae</taxon>
        <taxon>Hexamitinae</taxon>
        <taxon>Hexamita</taxon>
    </lineage>
</organism>
<proteinExistence type="predicted"/>
<gene>
    <name evidence="2" type="ORF">HINF_LOCUS14566</name>
    <name evidence="3" type="ORF">HINF_LOCUS56195</name>
    <name evidence="4" type="ORF">HINF_LOCUS75662</name>
    <name evidence="5" type="ORF">HINF_LOCUS77718</name>
</gene>
<evidence type="ECO:0000313" key="4">
    <source>
        <dbReference type="EMBL" id="CAL6109897.1"/>
    </source>
</evidence>